<name>A0A1H3AAF6_9FLAO</name>
<reference evidence="2" key="1">
    <citation type="submission" date="2016-10" db="EMBL/GenBank/DDBJ databases">
        <authorList>
            <person name="Varghese N."/>
            <person name="Submissions S."/>
        </authorList>
    </citation>
    <scope>NUCLEOTIDE SEQUENCE [LARGE SCALE GENOMIC DNA]</scope>
    <source>
        <strain evidence="2">DSM 15718</strain>
    </source>
</reference>
<evidence type="ECO:0000313" key="2">
    <source>
        <dbReference type="Proteomes" id="UP000198569"/>
    </source>
</evidence>
<keyword evidence="2" id="KW-1185">Reference proteome</keyword>
<organism evidence="1 2">
    <name type="scientific">Flavobacterium degerlachei</name>
    <dbReference type="NCBI Taxonomy" id="229203"/>
    <lineage>
        <taxon>Bacteria</taxon>
        <taxon>Pseudomonadati</taxon>
        <taxon>Bacteroidota</taxon>
        <taxon>Flavobacteriia</taxon>
        <taxon>Flavobacteriales</taxon>
        <taxon>Flavobacteriaceae</taxon>
        <taxon>Flavobacterium</taxon>
    </lineage>
</organism>
<dbReference type="Proteomes" id="UP000198569">
    <property type="component" value="Unassembled WGS sequence"/>
</dbReference>
<dbReference type="AlphaFoldDB" id="A0A1H3AAF6"/>
<proteinExistence type="predicted"/>
<sequence>MIINIYIAKLGNKGGETVILFLEIVVKLLIERIYDYFKSD</sequence>
<accession>A0A1H3AAF6</accession>
<dbReference type="EMBL" id="FNMV01000008">
    <property type="protein sequence ID" value="SDX25849.1"/>
    <property type="molecule type" value="Genomic_DNA"/>
</dbReference>
<gene>
    <name evidence="1" type="ORF">SAMN05444338_108149</name>
</gene>
<protein>
    <submittedName>
        <fullName evidence="1">Uncharacterized protein</fullName>
    </submittedName>
</protein>
<evidence type="ECO:0000313" key="1">
    <source>
        <dbReference type="EMBL" id="SDX25849.1"/>
    </source>
</evidence>